<dbReference type="FunFam" id="1.10.287.570:FF:000001">
    <property type="entry name" value="Anion exchange protein"/>
    <property type="match status" value="1"/>
</dbReference>
<dbReference type="GO" id="GO:0005452">
    <property type="term" value="F:solute:inorganic anion antiporter activity"/>
    <property type="evidence" value="ECO:0007669"/>
    <property type="project" value="InterPro"/>
</dbReference>
<dbReference type="GO" id="GO:0008510">
    <property type="term" value="F:sodium:bicarbonate symporter activity"/>
    <property type="evidence" value="ECO:0007669"/>
    <property type="project" value="TreeGrafter"/>
</dbReference>
<sequence length="1243" mass="135103">MSNEPVPDSGRYAGYGLSSDERVADEVSSHRRIPAGRPTAVLVGVRLPQDDDDKGGDGKTRKKRRRRERLRRGSTSIDEPDGGAANEPAPDPNSTDPSARVQFLLGNLDEDGETGEEPEVHPIFCEMDELFKSDSAGELQWRETARWVKFEEDVEEGGERWSKPHVATLSLFSLFEVRNSIHSGEILLDCEGQTMEAISDLLTERLVHTGKLSESLRPAVAEVLLKQHSHLYERKARGGSHLGAKIRSFADIGRKFSSKDLEKDASGHALGSRGDLAAGESPEPADLHHSGSGHKFDQHFMKKVPPGAETSNILVGSTDFLDRSLTVFIRLRHAVILGDITEIPVPTRFIYILLGPPGQTAHFHEMGRSMATLMSDEIFHDVAYLAKNKDDLLSGVDEFLKSCTVLPPNEWDPSIRIEPPKEVPSQEPRKQGSLVNAASASGGLGSDHGGVEDTHVSGGSSGGHGAPGTSASAPADSGESGTGGANGSGSGGGGGGGGDGDAEGGHGSDPSLTMTGRPFGGLILDVKRKAPFYLSDFKDALHAQSLGALLFLYFACLTPIITFGGLLVDATEGHLGAIESILSGAICGTSFALCSGQPLTILGSTGPVLVFETIVFKMCKDYDWDYLSFRMWTGLYISLILLLFVAFDLSALVKYITRFTEESFAGLIALIFIVEAVKKLLFIGKEYPVNRAWHPTYATKFDCRCYRKSTLNDTDWKPLKPGQHLRLPSYKPNGSEVYYANYSGFNYWSWDWYKTNRACENNQGEWGGEGCGSYFVPDVFFFSCLLFIGTFAISYGLKMMRNSCFFPNRVRSIISDFAVMLAIVAMTGADLALGLHTPKLNVPERFEPTLGYATRGWLIKPLGNRGQNPWYTIIIAVFPALLATILIFMDQQITAVIVNRKENRLKKGKGYHLDLLVVAVLIGINSVLGIPWFVAATVLSINHVISLKIESESTAPGERPKFLGCRENRLTGFLIFLLIGLSVFMTPILKHIPMPVLYGVFLFMGISSLNGLQLVQRTGLFFMPQKYQPDYIFLRHVKIGQVHKFTVIQIACLVVLWVVKAIKAISILFPIMVLAMCFIRKALDFVFDQSELKWIDDIMPPITVSLGRKRNSGDEGGAASGAPGAASSGRQPITIELDIDLKQPAAATQHFNVSNEVDRTSIWKNLTGAGGNADGGKSSKKQKKKSSKKASSSSAAGGNEDVGGAGKLDDADKEAAEALLKMPEIVVEPPSGCNSPERRSSNA</sequence>
<dbReference type="AlphaFoldDB" id="A0A267HAR1"/>
<keyword evidence="6 9" id="KW-1133">Transmembrane helix</keyword>
<keyword evidence="5 9" id="KW-0812">Transmembrane</keyword>
<evidence type="ECO:0000256" key="8">
    <source>
        <dbReference type="ARBA" id="ARBA00023136"/>
    </source>
</evidence>
<evidence type="ECO:0000256" key="6">
    <source>
        <dbReference type="ARBA" id="ARBA00022989"/>
    </source>
</evidence>
<reference evidence="13 14" key="1">
    <citation type="submission" date="2017-06" db="EMBL/GenBank/DDBJ databases">
        <title>A platform for efficient transgenesis in Macrostomum lignano, a flatworm model organism for stem cell research.</title>
        <authorList>
            <person name="Berezikov E."/>
        </authorList>
    </citation>
    <scope>NUCLEOTIDE SEQUENCE [LARGE SCALE GENOMIC DNA]</scope>
    <source>
        <strain evidence="13">DV1</strain>
        <tissue evidence="13">Whole organism</tissue>
    </source>
</reference>
<evidence type="ECO:0000313" key="14">
    <source>
        <dbReference type="Proteomes" id="UP000215902"/>
    </source>
</evidence>
<dbReference type="Gene3D" id="3.40.930.10">
    <property type="entry name" value="Mannitol-specific EII, Chain A"/>
    <property type="match status" value="1"/>
</dbReference>
<feature type="transmembrane region" description="Helical" evidence="9">
    <location>
        <begin position="995"/>
        <end position="1015"/>
    </location>
</feature>
<keyword evidence="14" id="KW-1185">Reference proteome</keyword>
<proteinExistence type="inferred from homology"/>
<feature type="compositionally biased region" description="Basic and acidic residues" evidence="10">
    <location>
        <begin position="1207"/>
        <end position="1216"/>
    </location>
</feature>
<dbReference type="InterPro" id="IPR003024">
    <property type="entry name" value="Na/HCO3_transpt"/>
</dbReference>
<organism evidence="13 14">
    <name type="scientific">Macrostomum lignano</name>
    <dbReference type="NCBI Taxonomy" id="282301"/>
    <lineage>
        <taxon>Eukaryota</taxon>
        <taxon>Metazoa</taxon>
        <taxon>Spiralia</taxon>
        <taxon>Lophotrochozoa</taxon>
        <taxon>Platyhelminthes</taxon>
        <taxon>Rhabditophora</taxon>
        <taxon>Macrostomorpha</taxon>
        <taxon>Macrostomida</taxon>
        <taxon>Macrostomidae</taxon>
        <taxon>Macrostomum</taxon>
    </lineage>
</organism>
<keyword evidence="4" id="KW-1003">Cell membrane</keyword>
<feature type="transmembrane region" description="Helical" evidence="9">
    <location>
        <begin position="910"/>
        <end position="926"/>
    </location>
</feature>
<evidence type="ECO:0000259" key="12">
    <source>
        <dbReference type="Pfam" id="PF07565"/>
    </source>
</evidence>
<dbReference type="GO" id="GO:0016323">
    <property type="term" value="C:basolateral plasma membrane"/>
    <property type="evidence" value="ECO:0007669"/>
    <property type="project" value="UniProtKB-SubCell"/>
</dbReference>
<feature type="compositionally biased region" description="Basic and acidic residues" evidence="10">
    <location>
        <begin position="285"/>
        <end position="300"/>
    </location>
</feature>
<feature type="compositionally biased region" description="Gly residues" evidence="10">
    <location>
        <begin position="480"/>
        <end position="499"/>
    </location>
</feature>
<feature type="compositionally biased region" description="Low complexity" evidence="10">
    <location>
        <begin position="1120"/>
        <end position="1129"/>
    </location>
</feature>
<keyword evidence="8 9" id="KW-0472">Membrane</keyword>
<feature type="compositionally biased region" description="Basic residues" evidence="10">
    <location>
        <begin position="1178"/>
        <end position="1188"/>
    </location>
</feature>
<feature type="transmembrane region" description="Helical" evidence="9">
    <location>
        <begin position="580"/>
        <end position="601"/>
    </location>
</feature>
<feature type="transmembrane region" description="Helical" evidence="9">
    <location>
        <begin position="546"/>
        <end position="568"/>
    </location>
</feature>
<feature type="domain" description="Bicarbonate transporter-like transmembrane" evidence="11">
    <location>
        <begin position="517"/>
        <end position="1100"/>
    </location>
</feature>
<evidence type="ECO:0000256" key="9">
    <source>
        <dbReference type="RuleBase" id="RU362035"/>
    </source>
</evidence>
<dbReference type="PANTHER" id="PTHR11453">
    <property type="entry name" value="ANION EXCHANGE PROTEIN"/>
    <property type="match status" value="1"/>
</dbReference>
<feature type="transmembrane region" description="Helical" evidence="9">
    <location>
        <begin position="631"/>
        <end position="652"/>
    </location>
</feature>
<feature type="region of interest" description="Disordered" evidence="10">
    <location>
        <begin position="409"/>
        <end position="513"/>
    </location>
</feature>
<feature type="region of interest" description="Disordered" evidence="10">
    <location>
        <begin position="1167"/>
        <end position="1243"/>
    </location>
</feature>
<feature type="transmembrane region" description="Helical" evidence="9">
    <location>
        <begin position="664"/>
        <end position="683"/>
    </location>
</feature>
<evidence type="ECO:0000256" key="5">
    <source>
        <dbReference type="ARBA" id="ARBA00022692"/>
    </source>
</evidence>
<dbReference type="Pfam" id="PF07565">
    <property type="entry name" value="Band_3_cyto"/>
    <property type="match status" value="1"/>
</dbReference>
<evidence type="ECO:0000256" key="10">
    <source>
        <dbReference type="SAM" id="MobiDB-lite"/>
    </source>
</evidence>
<evidence type="ECO:0000256" key="4">
    <source>
        <dbReference type="ARBA" id="ARBA00022475"/>
    </source>
</evidence>
<comment type="similarity">
    <text evidence="2 9">Belongs to the anion exchanger (TC 2.A.31) family.</text>
</comment>
<feature type="compositionally biased region" description="Low complexity" evidence="10">
    <location>
        <begin position="467"/>
        <end position="479"/>
    </location>
</feature>
<dbReference type="InterPro" id="IPR011531">
    <property type="entry name" value="HCO3_transpt-like_TM_dom"/>
</dbReference>
<keyword evidence="3 9" id="KW-0813">Transport</keyword>
<feature type="transmembrane region" description="Helical" evidence="9">
    <location>
        <begin position="779"/>
        <end position="797"/>
    </location>
</feature>
<dbReference type="GO" id="GO:0008509">
    <property type="term" value="F:monoatomic anion transmembrane transporter activity"/>
    <property type="evidence" value="ECO:0007669"/>
    <property type="project" value="InterPro"/>
</dbReference>
<feature type="region of interest" description="Disordered" evidence="10">
    <location>
        <begin position="263"/>
        <end position="300"/>
    </location>
</feature>
<dbReference type="EMBL" id="NIVC01000006">
    <property type="protein sequence ID" value="PAA94622.1"/>
    <property type="molecule type" value="Genomic_DNA"/>
</dbReference>
<feature type="region of interest" description="Disordered" evidence="10">
    <location>
        <begin position="1109"/>
        <end position="1129"/>
    </location>
</feature>
<name>A0A267HAR1_9PLAT</name>
<feature type="domain" description="Band 3 cytoplasmic" evidence="12">
    <location>
        <begin position="121"/>
        <end position="413"/>
    </location>
</feature>
<dbReference type="NCBIfam" id="TIGR00834">
    <property type="entry name" value="ae"/>
    <property type="match status" value="1"/>
</dbReference>
<dbReference type="GO" id="GO:0051453">
    <property type="term" value="P:regulation of intracellular pH"/>
    <property type="evidence" value="ECO:0007669"/>
    <property type="project" value="TreeGrafter"/>
</dbReference>
<comment type="subcellular location">
    <subcellularLocation>
        <location evidence="1">Basolateral cell membrane</location>
        <topology evidence="1">Multi-pass membrane protein</topology>
    </subcellularLocation>
    <subcellularLocation>
        <location evidence="9">Membrane</location>
        <topology evidence="9">Multi-pass membrane protein</topology>
    </subcellularLocation>
</comment>
<feature type="compositionally biased region" description="Basic and acidic residues" evidence="10">
    <location>
        <begin position="19"/>
        <end position="29"/>
    </location>
</feature>
<feature type="compositionally biased region" description="Basic residues" evidence="10">
    <location>
        <begin position="60"/>
        <end position="72"/>
    </location>
</feature>
<comment type="caution">
    <text evidence="13">The sequence shown here is derived from an EMBL/GenBank/DDBJ whole genome shotgun (WGS) entry which is preliminary data.</text>
</comment>
<feature type="transmembrane region" description="Helical" evidence="9">
    <location>
        <begin position="870"/>
        <end position="889"/>
    </location>
</feature>
<dbReference type="Pfam" id="PF00955">
    <property type="entry name" value="HCO3_cotransp"/>
    <property type="match status" value="1"/>
</dbReference>
<dbReference type="InterPro" id="IPR016152">
    <property type="entry name" value="PTrfase/Anion_transptr"/>
</dbReference>
<evidence type="ECO:0000256" key="2">
    <source>
        <dbReference type="ARBA" id="ARBA00010993"/>
    </source>
</evidence>
<evidence type="ECO:0000259" key="11">
    <source>
        <dbReference type="Pfam" id="PF00955"/>
    </source>
</evidence>
<dbReference type="PRINTS" id="PR01232">
    <property type="entry name" value="NAHCO3TRSPRT"/>
</dbReference>
<keyword evidence="7 9" id="KW-0406">Ion transport</keyword>
<protein>
    <recommendedName>
        <fullName evidence="9">Anion exchange protein</fullName>
    </recommendedName>
</protein>
<dbReference type="OrthoDB" id="1735926at2759"/>
<evidence type="ECO:0000256" key="1">
    <source>
        <dbReference type="ARBA" id="ARBA00004554"/>
    </source>
</evidence>
<dbReference type="Gene3D" id="1.10.287.570">
    <property type="entry name" value="Helical hairpin bin"/>
    <property type="match status" value="1"/>
</dbReference>
<feature type="transmembrane region" description="Helical" evidence="9">
    <location>
        <begin position="970"/>
        <end position="989"/>
    </location>
</feature>
<dbReference type="SUPFAM" id="SSF55804">
    <property type="entry name" value="Phoshotransferase/anion transport protein"/>
    <property type="match status" value="1"/>
</dbReference>
<dbReference type="InterPro" id="IPR013769">
    <property type="entry name" value="Band3_cytoplasmic_dom"/>
</dbReference>
<gene>
    <name evidence="13" type="ORF">BOX15_Mlig013316g1</name>
</gene>
<feature type="region of interest" description="Disordered" evidence="10">
    <location>
        <begin position="1"/>
        <end position="99"/>
    </location>
</feature>
<evidence type="ECO:0000313" key="13">
    <source>
        <dbReference type="EMBL" id="PAA94622.1"/>
    </source>
</evidence>
<evidence type="ECO:0000256" key="3">
    <source>
        <dbReference type="ARBA" id="ARBA00022448"/>
    </source>
</evidence>
<dbReference type="Proteomes" id="UP000215902">
    <property type="component" value="Unassembled WGS sequence"/>
</dbReference>
<dbReference type="STRING" id="282301.A0A267HAR1"/>
<dbReference type="InterPro" id="IPR003020">
    <property type="entry name" value="HCO3_transpt_euk"/>
</dbReference>
<accession>A0A267HAR1</accession>
<evidence type="ECO:0000256" key="7">
    <source>
        <dbReference type="ARBA" id="ARBA00023065"/>
    </source>
</evidence>
<feature type="transmembrane region" description="Helical" evidence="9">
    <location>
        <begin position="817"/>
        <end position="836"/>
    </location>
</feature>
<dbReference type="PANTHER" id="PTHR11453:SF36">
    <property type="entry name" value="ANION EXCHANGE PROTEIN"/>
    <property type="match status" value="1"/>
</dbReference>